<evidence type="ECO:0000313" key="3">
    <source>
        <dbReference type="Proteomes" id="UP000570166"/>
    </source>
</evidence>
<comment type="caution">
    <text evidence="2">The sequence shown here is derived from an EMBL/GenBank/DDBJ whole genome shotgun (WGS) entry which is preliminary data.</text>
</comment>
<keyword evidence="3" id="KW-1185">Reference proteome</keyword>
<reference evidence="2 3" key="1">
    <citation type="submission" date="2020-07" db="EMBL/GenBank/DDBJ databases">
        <authorList>
            <person name="Sun Q."/>
        </authorList>
    </citation>
    <scope>NUCLEOTIDE SEQUENCE [LARGE SCALE GENOMIC DNA]</scope>
    <source>
        <strain evidence="2 3">CGMCC 1.13654</strain>
    </source>
</reference>
<dbReference type="AlphaFoldDB" id="A0A838LB62"/>
<sequence length="98" mass="11206">MGLILIALNYILTILFYIIMIQVIASWLVAFNVINMRNDFVRQFLGALDRIMEPIYRPIRRVLPDFGGLDFAPLIVLLIIGLLQRMIAYQAVHMAVTG</sequence>
<evidence type="ECO:0000256" key="1">
    <source>
        <dbReference type="SAM" id="Phobius"/>
    </source>
</evidence>
<dbReference type="Pfam" id="PF02325">
    <property type="entry name" value="CCB3_YggT"/>
    <property type="match status" value="1"/>
</dbReference>
<dbReference type="InterPro" id="IPR003425">
    <property type="entry name" value="CCB3/YggT"/>
</dbReference>
<dbReference type="GO" id="GO:0016020">
    <property type="term" value="C:membrane"/>
    <property type="evidence" value="ECO:0007669"/>
    <property type="project" value="InterPro"/>
</dbReference>
<accession>A0A838LB62</accession>
<keyword evidence="1" id="KW-0472">Membrane</keyword>
<proteinExistence type="predicted"/>
<dbReference type="Proteomes" id="UP000570166">
    <property type="component" value="Unassembled WGS sequence"/>
</dbReference>
<feature type="transmembrane region" description="Helical" evidence="1">
    <location>
        <begin position="7"/>
        <end position="30"/>
    </location>
</feature>
<keyword evidence="1" id="KW-0812">Transmembrane</keyword>
<keyword evidence="1" id="KW-1133">Transmembrane helix</keyword>
<evidence type="ECO:0000313" key="2">
    <source>
        <dbReference type="EMBL" id="MBA2935376.1"/>
    </source>
</evidence>
<gene>
    <name evidence="2" type="ORF">HZF05_14915</name>
</gene>
<organism evidence="2 3">
    <name type="scientific">Sphingomonas chungangi</name>
    <dbReference type="NCBI Taxonomy" id="2683589"/>
    <lineage>
        <taxon>Bacteria</taxon>
        <taxon>Pseudomonadati</taxon>
        <taxon>Pseudomonadota</taxon>
        <taxon>Alphaproteobacteria</taxon>
        <taxon>Sphingomonadales</taxon>
        <taxon>Sphingomonadaceae</taxon>
        <taxon>Sphingomonas</taxon>
    </lineage>
</organism>
<name>A0A838LB62_9SPHN</name>
<feature type="transmembrane region" description="Helical" evidence="1">
    <location>
        <begin position="71"/>
        <end position="92"/>
    </location>
</feature>
<dbReference type="RefSeq" id="WP_160365363.1">
    <property type="nucleotide sequence ID" value="NZ_JACEIB010000025.1"/>
</dbReference>
<protein>
    <submittedName>
        <fullName evidence="2">YggT family protein</fullName>
    </submittedName>
</protein>
<dbReference type="EMBL" id="JACEIB010000025">
    <property type="protein sequence ID" value="MBA2935376.1"/>
    <property type="molecule type" value="Genomic_DNA"/>
</dbReference>